<accession>V2YSL7</accession>
<keyword evidence="6" id="KW-0227">DNA damage</keyword>
<dbReference type="PANTHER" id="PTHR15822">
    <property type="entry name" value="TRAF AND TNF RECEPTOR-ASSOCIATED PROTEIN"/>
    <property type="match status" value="1"/>
</dbReference>
<dbReference type="AlphaFoldDB" id="V2YSL7"/>
<dbReference type="Gene3D" id="3.60.10.10">
    <property type="entry name" value="Endonuclease/exonuclease/phosphatase"/>
    <property type="match status" value="1"/>
</dbReference>
<evidence type="ECO:0000256" key="7">
    <source>
        <dbReference type="ARBA" id="ARBA00022801"/>
    </source>
</evidence>
<dbReference type="GO" id="GO:0004527">
    <property type="term" value="F:exonuclease activity"/>
    <property type="evidence" value="ECO:0007669"/>
    <property type="project" value="UniProtKB-KW"/>
</dbReference>
<dbReference type="OrthoDB" id="9975959at2759"/>
<evidence type="ECO:0000256" key="6">
    <source>
        <dbReference type="ARBA" id="ARBA00022763"/>
    </source>
</evidence>
<sequence length="325" mass="37397">MQPGEDRSNVDPHAPVTQSRLWPLNMYRYSKTGDDWKKVNLKHQCNHSFVLPPQKELPIYTWNVDFESHNVMERLEAAFEVLREDVGEPAPPCIILLQEIHAKALKTVKMNPWVQKYFYVTPLDHLKWPYPHGFGNITLVHRSVQVKRAAMLEYRMSRGYRTAIMVDIRMHAGRDESETQPYKLIRVINTHLESNRDGEACRREQLQLCASFLLDESKGCDGGIIGGDLNAFDADSEQQVDDVGLADAIDPTRYKSAEEGYTWGFQINKPSDLYFPKSRMDKFLYTPHRSFYVTHPDILGRGARDQGGRFISDHFALAADIVIQE</sequence>
<evidence type="ECO:0000256" key="9">
    <source>
        <dbReference type="ARBA" id="ARBA00023204"/>
    </source>
</evidence>
<evidence type="ECO:0000259" key="11">
    <source>
        <dbReference type="Pfam" id="PF03372"/>
    </source>
</evidence>
<evidence type="ECO:0000256" key="4">
    <source>
        <dbReference type="ARBA" id="ARBA00022722"/>
    </source>
</evidence>
<dbReference type="HOGENOM" id="CLU_042307_0_0_1"/>
<proteinExistence type="predicted"/>
<dbReference type="EMBL" id="AWSO01000125">
    <property type="protein sequence ID" value="ESK94634.1"/>
    <property type="molecule type" value="Genomic_DNA"/>
</dbReference>
<evidence type="ECO:0000256" key="5">
    <source>
        <dbReference type="ARBA" id="ARBA00022723"/>
    </source>
</evidence>
<keyword evidence="9" id="KW-0234">DNA repair</keyword>
<dbReference type="InterPro" id="IPR036691">
    <property type="entry name" value="Endo/exonu/phosph_ase_sf"/>
</dbReference>
<keyword evidence="10" id="KW-0539">Nucleus</keyword>
<dbReference type="GO" id="GO:0003697">
    <property type="term" value="F:single-stranded DNA binding"/>
    <property type="evidence" value="ECO:0007669"/>
    <property type="project" value="TreeGrafter"/>
</dbReference>
<keyword evidence="12" id="KW-0269">Exonuclease</keyword>
<evidence type="ECO:0000256" key="8">
    <source>
        <dbReference type="ARBA" id="ARBA00022842"/>
    </source>
</evidence>
<keyword evidence="7" id="KW-0378">Hydrolase</keyword>
<evidence type="ECO:0000256" key="2">
    <source>
        <dbReference type="ARBA" id="ARBA00001946"/>
    </source>
</evidence>
<dbReference type="InterPro" id="IPR005135">
    <property type="entry name" value="Endo/exonuclease/phosphatase"/>
</dbReference>
<gene>
    <name evidence="12" type="ORF">Moror_14358</name>
</gene>
<comment type="caution">
    <text evidence="12">The sequence shown here is derived from an EMBL/GenBank/DDBJ whole genome shotgun (WGS) entry which is preliminary data.</text>
</comment>
<evidence type="ECO:0000256" key="3">
    <source>
        <dbReference type="ARBA" id="ARBA00004322"/>
    </source>
</evidence>
<comment type="cofactor">
    <cofactor evidence="2">
        <name>Mg(2+)</name>
        <dbReference type="ChEBI" id="CHEBI:18420"/>
    </cofactor>
</comment>
<dbReference type="Pfam" id="PF03372">
    <property type="entry name" value="Exo_endo_phos"/>
    <property type="match status" value="1"/>
</dbReference>
<organism evidence="12 13">
    <name type="scientific">Moniliophthora roreri (strain MCA 2997)</name>
    <name type="common">Cocoa frosty pod rot fungus</name>
    <name type="synonym">Crinipellis roreri</name>
    <dbReference type="NCBI Taxonomy" id="1381753"/>
    <lineage>
        <taxon>Eukaryota</taxon>
        <taxon>Fungi</taxon>
        <taxon>Dikarya</taxon>
        <taxon>Basidiomycota</taxon>
        <taxon>Agaricomycotina</taxon>
        <taxon>Agaricomycetes</taxon>
        <taxon>Agaricomycetidae</taxon>
        <taxon>Agaricales</taxon>
        <taxon>Marasmiineae</taxon>
        <taxon>Marasmiaceae</taxon>
        <taxon>Moniliophthora</taxon>
    </lineage>
</organism>
<dbReference type="KEGG" id="mrr:Moror_14358"/>
<evidence type="ECO:0000313" key="12">
    <source>
        <dbReference type="EMBL" id="ESK94634.1"/>
    </source>
</evidence>
<keyword evidence="13" id="KW-1185">Reference proteome</keyword>
<dbReference type="Proteomes" id="UP000017559">
    <property type="component" value="Unassembled WGS sequence"/>
</dbReference>
<dbReference type="InterPro" id="IPR051547">
    <property type="entry name" value="TDP2-like"/>
</dbReference>
<dbReference type="GO" id="GO:0006302">
    <property type="term" value="P:double-strand break repair"/>
    <property type="evidence" value="ECO:0007669"/>
    <property type="project" value="TreeGrafter"/>
</dbReference>
<comment type="subcellular location">
    <subcellularLocation>
        <location evidence="3">Nucleus</location>
        <location evidence="3">PML body</location>
    </subcellularLocation>
</comment>
<dbReference type="GO" id="GO:0046872">
    <property type="term" value="F:metal ion binding"/>
    <property type="evidence" value="ECO:0007669"/>
    <property type="project" value="UniProtKB-KW"/>
</dbReference>
<dbReference type="GO" id="GO:0070260">
    <property type="term" value="F:5'-tyrosyl-DNA phosphodiesterase activity"/>
    <property type="evidence" value="ECO:0007669"/>
    <property type="project" value="TreeGrafter"/>
</dbReference>
<keyword evidence="8" id="KW-0460">Magnesium</keyword>
<comment type="cofactor">
    <cofactor evidence="1">
        <name>Mn(2+)</name>
        <dbReference type="ChEBI" id="CHEBI:29035"/>
    </cofactor>
</comment>
<feature type="domain" description="Endonuclease/exonuclease/phosphatase" evidence="11">
    <location>
        <begin position="61"/>
        <end position="314"/>
    </location>
</feature>
<evidence type="ECO:0000256" key="1">
    <source>
        <dbReference type="ARBA" id="ARBA00001936"/>
    </source>
</evidence>
<keyword evidence="12" id="KW-0255">Endonuclease</keyword>
<name>V2YSL7_MONRO</name>
<reference evidence="12 13" key="1">
    <citation type="journal article" date="2014" name="BMC Genomics">
        <title>Genome and secretome analysis of the hemibiotrophic fungal pathogen, Moniliophthora roreri, which causes frosty pod rot disease of cacao: mechanisms of the biotrophic and necrotrophic phases.</title>
        <authorList>
            <person name="Meinhardt L.W."/>
            <person name="Costa G.G.L."/>
            <person name="Thomazella D.P.T."/>
            <person name="Teixeira P.J.P.L."/>
            <person name="Carazzolle M.F."/>
            <person name="Schuster S.C."/>
            <person name="Carlson J.E."/>
            <person name="Guiltinan M.J."/>
            <person name="Mieczkowski P."/>
            <person name="Farmer A."/>
            <person name="Ramaraj T."/>
            <person name="Crozier J."/>
            <person name="Davis R.E."/>
            <person name="Shao J."/>
            <person name="Melnick R.L."/>
            <person name="Pereira G.A.G."/>
            <person name="Bailey B.A."/>
        </authorList>
    </citation>
    <scope>NUCLEOTIDE SEQUENCE [LARGE SCALE GENOMIC DNA]</scope>
    <source>
        <strain evidence="12 13">MCA 2997</strain>
    </source>
</reference>
<keyword evidence="4" id="KW-0540">Nuclease</keyword>
<dbReference type="GO" id="GO:0005737">
    <property type="term" value="C:cytoplasm"/>
    <property type="evidence" value="ECO:0007669"/>
    <property type="project" value="TreeGrafter"/>
</dbReference>
<protein>
    <submittedName>
        <fullName evidence="12">Endonuclease exonuclease phosphatase family protein</fullName>
    </submittedName>
</protein>
<evidence type="ECO:0000313" key="13">
    <source>
        <dbReference type="Proteomes" id="UP000017559"/>
    </source>
</evidence>
<keyword evidence="5" id="KW-0479">Metal-binding</keyword>
<dbReference type="GO" id="GO:0004519">
    <property type="term" value="F:endonuclease activity"/>
    <property type="evidence" value="ECO:0007669"/>
    <property type="project" value="UniProtKB-KW"/>
</dbReference>
<dbReference type="SUPFAM" id="SSF56219">
    <property type="entry name" value="DNase I-like"/>
    <property type="match status" value="1"/>
</dbReference>
<evidence type="ECO:0000256" key="10">
    <source>
        <dbReference type="ARBA" id="ARBA00023242"/>
    </source>
</evidence>
<dbReference type="PANTHER" id="PTHR15822:SF4">
    <property type="entry name" value="TYROSYL-DNA PHOSPHODIESTERASE 2"/>
    <property type="match status" value="1"/>
</dbReference>